<evidence type="ECO:0000313" key="3">
    <source>
        <dbReference type="Proteomes" id="UP000613401"/>
    </source>
</evidence>
<evidence type="ECO:0000313" key="2">
    <source>
        <dbReference type="EMBL" id="KAF3803045.1"/>
    </source>
</evidence>
<dbReference type="AlphaFoldDB" id="A0A8H4FI84"/>
<sequence>MDDEAAAGPSSEMSRGSSAAAELRRDRNSVMKVISHCVDFHGPKFCGYANHVALLAILAADGRWVWQSRSVAVRQLFLCQPTTVWPFLVYQKKSDMMTGMQYLPEKKAGMRRGETQVRLLQAARVPVRLCGAARDEVSSLPAYLSSDSDSINDCMSVPGSPLSIPANFFTGVI</sequence>
<dbReference type="GeneID" id="69016874"/>
<dbReference type="RefSeq" id="XP_045262204.1">
    <property type="nucleotide sequence ID" value="XM_045409680.1"/>
</dbReference>
<dbReference type="EMBL" id="WVTB01000057">
    <property type="protein sequence ID" value="KAF3803045.1"/>
    <property type="molecule type" value="Genomic_DNA"/>
</dbReference>
<comment type="caution">
    <text evidence="2">The sequence shown here is derived from an EMBL/GenBank/DDBJ whole genome shotgun (WGS) entry which is preliminary data.</text>
</comment>
<name>A0A8H4FI84_COLGL</name>
<feature type="region of interest" description="Disordered" evidence="1">
    <location>
        <begin position="1"/>
        <end position="21"/>
    </location>
</feature>
<accession>A0A8H4FI84</accession>
<organism evidence="2 3">
    <name type="scientific">Colletotrichum gloeosporioides</name>
    <name type="common">Anthracnose fungus</name>
    <name type="synonym">Glomerella cingulata</name>
    <dbReference type="NCBI Taxonomy" id="474922"/>
    <lineage>
        <taxon>Eukaryota</taxon>
        <taxon>Fungi</taxon>
        <taxon>Dikarya</taxon>
        <taxon>Ascomycota</taxon>
        <taxon>Pezizomycotina</taxon>
        <taxon>Sordariomycetes</taxon>
        <taxon>Hypocreomycetidae</taxon>
        <taxon>Glomerellales</taxon>
        <taxon>Glomerellaceae</taxon>
        <taxon>Colletotrichum</taxon>
        <taxon>Colletotrichum gloeosporioides species complex</taxon>
    </lineage>
</organism>
<proteinExistence type="predicted"/>
<keyword evidence="3" id="KW-1185">Reference proteome</keyword>
<protein>
    <submittedName>
        <fullName evidence="2">Uncharacterized protein</fullName>
    </submittedName>
</protein>
<gene>
    <name evidence="2" type="ORF">GCG54_00009741</name>
</gene>
<reference evidence="2" key="1">
    <citation type="journal article" date="2020" name="Phytopathology">
        <title>Genome sequence and comparative analysis of Colletotrichum gloeosporioides isolated from Liriodendron leaves.</title>
        <authorList>
            <person name="Fu F.F."/>
            <person name="Hao Z."/>
            <person name="Wang P."/>
            <person name="Lu Y."/>
            <person name="Xue L.J."/>
            <person name="Wei G."/>
            <person name="Tian Y."/>
            <person name="Baishi H."/>
            <person name="Xu H."/>
            <person name="Shi J."/>
            <person name="Cheng T."/>
            <person name="Wang G."/>
            <person name="Yi Y."/>
            <person name="Chen J."/>
        </authorList>
    </citation>
    <scope>NUCLEOTIDE SEQUENCE</scope>
    <source>
        <strain evidence="2">Lc1</strain>
    </source>
</reference>
<evidence type="ECO:0000256" key="1">
    <source>
        <dbReference type="SAM" id="MobiDB-lite"/>
    </source>
</evidence>
<dbReference type="Proteomes" id="UP000613401">
    <property type="component" value="Unassembled WGS sequence"/>
</dbReference>
<reference evidence="2" key="2">
    <citation type="submission" date="2020-03" db="EMBL/GenBank/DDBJ databases">
        <authorList>
            <person name="Fu F.-F."/>
            <person name="Chen J."/>
        </authorList>
    </citation>
    <scope>NUCLEOTIDE SEQUENCE</scope>
    <source>
        <strain evidence="2">Lc1</strain>
    </source>
</reference>